<feature type="binding site" evidence="1">
    <location>
        <position position="7"/>
    </location>
    <ligand>
        <name>Zn(2+)</name>
        <dbReference type="ChEBI" id="CHEBI:29105"/>
        <note>catalytic</note>
    </ligand>
</feature>
<dbReference type="Pfam" id="PF13688">
    <property type="entry name" value="Reprolysin_5"/>
    <property type="match status" value="1"/>
</dbReference>
<keyword evidence="1" id="KW-0479">Metal-binding</keyword>
<feature type="non-terminal residue" evidence="3">
    <location>
        <position position="1"/>
    </location>
</feature>
<feature type="domain" description="Peptidase M12B" evidence="2">
    <location>
        <begin position="1"/>
        <end position="50"/>
    </location>
</feature>
<evidence type="ECO:0000259" key="2">
    <source>
        <dbReference type="PROSITE" id="PS50215"/>
    </source>
</evidence>
<dbReference type="Gene3D" id="3.40.390.10">
    <property type="entry name" value="Collagenase (Catalytic Domain)"/>
    <property type="match status" value="1"/>
</dbReference>
<reference evidence="3 4" key="1">
    <citation type="journal article" date="2013" name="Proc. Natl. Acad. Sci. U.S.A.">
        <title>The king cobra genome reveals dynamic gene evolution and adaptation in the snake venom system.</title>
        <authorList>
            <person name="Vonk F.J."/>
            <person name="Casewell N.R."/>
            <person name="Henkel C.V."/>
            <person name="Heimberg A.M."/>
            <person name="Jansen H.J."/>
            <person name="McCleary R.J."/>
            <person name="Kerkkamp H.M."/>
            <person name="Vos R.A."/>
            <person name="Guerreiro I."/>
            <person name="Calvete J.J."/>
            <person name="Wuster W."/>
            <person name="Woods A.E."/>
            <person name="Logan J.M."/>
            <person name="Harrison R.A."/>
            <person name="Castoe T.A."/>
            <person name="de Koning A.P."/>
            <person name="Pollock D.D."/>
            <person name="Yandell M."/>
            <person name="Calderon D."/>
            <person name="Renjifo C."/>
            <person name="Currier R.B."/>
            <person name="Salgado D."/>
            <person name="Pla D."/>
            <person name="Sanz L."/>
            <person name="Hyder A.S."/>
            <person name="Ribeiro J.M."/>
            <person name="Arntzen J.W."/>
            <person name="van den Thillart G.E."/>
            <person name="Boetzer M."/>
            <person name="Pirovano W."/>
            <person name="Dirks R.P."/>
            <person name="Spaink H.P."/>
            <person name="Duboule D."/>
            <person name="McGlinn E."/>
            <person name="Kini R.M."/>
            <person name="Richardson M.K."/>
        </authorList>
    </citation>
    <scope>NUCLEOTIDE SEQUENCE</scope>
    <source>
        <tissue evidence="3">Blood</tissue>
    </source>
</reference>
<evidence type="ECO:0000313" key="3">
    <source>
        <dbReference type="EMBL" id="ETE56061.1"/>
    </source>
</evidence>
<evidence type="ECO:0000313" key="4">
    <source>
        <dbReference type="Proteomes" id="UP000018936"/>
    </source>
</evidence>
<protein>
    <submittedName>
        <fullName evidence="3">Disintegrin and metalloproteinase domain-containing protein 33</fullName>
    </submittedName>
</protein>
<name>V8N2F9_OPHHA</name>
<gene>
    <name evidence="3" type="primary">ADAM33</name>
    <name evidence="3" type="ORF">L345_18229</name>
</gene>
<dbReference type="GO" id="GO:0004222">
    <property type="term" value="F:metalloendopeptidase activity"/>
    <property type="evidence" value="ECO:0007669"/>
    <property type="project" value="InterPro"/>
</dbReference>
<evidence type="ECO:0000256" key="1">
    <source>
        <dbReference type="PROSITE-ProRule" id="PRU00276"/>
    </source>
</evidence>
<dbReference type="Proteomes" id="UP000018936">
    <property type="component" value="Unassembled WGS sequence"/>
</dbReference>
<dbReference type="PROSITE" id="PS50215">
    <property type="entry name" value="ADAM_MEPRO"/>
    <property type="match status" value="1"/>
</dbReference>
<proteinExistence type="predicted"/>
<dbReference type="SUPFAM" id="SSF55486">
    <property type="entry name" value="Metalloproteases ('zincins'), catalytic domain"/>
    <property type="match status" value="1"/>
</dbReference>
<keyword evidence="3" id="KW-0401">Integrin</keyword>
<keyword evidence="1" id="KW-0862">Zinc</keyword>
<feature type="binding site" evidence="1">
    <location>
        <position position="3"/>
    </location>
    <ligand>
        <name>Zn(2+)</name>
        <dbReference type="ChEBI" id="CHEBI:29105"/>
        <note>catalytic</note>
    </ligand>
</feature>
<dbReference type="EMBL" id="AZIM01045524">
    <property type="protein sequence ID" value="ETE56061.1"/>
    <property type="molecule type" value="Genomic_DNA"/>
</dbReference>
<comment type="caution">
    <text evidence="3">The sequence shown here is derived from an EMBL/GenBank/DDBJ whole genome shotgun (WGS) entry which is preliminary data.</text>
</comment>
<dbReference type="GO" id="GO:0006508">
    <property type="term" value="P:proteolysis"/>
    <property type="evidence" value="ECO:0007669"/>
    <property type="project" value="InterPro"/>
</dbReference>
<feature type="binding site" evidence="1">
    <location>
        <position position="13"/>
    </location>
    <ligand>
        <name>Zn(2+)</name>
        <dbReference type="ChEBI" id="CHEBI:29105"/>
        <note>catalytic</note>
    </ligand>
</feature>
<dbReference type="GO" id="GO:0007229">
    <property type="term" value="P:integrin-mediated signaling pathway"/>
    <property type="evidence" value="ECO:0007669"/>
    <property type="project" value="UniProtKB-KW"/>
</dbReference>
<dbReference type="OrthoDB" id="5951731at2759"/>
<organism evidence="3 4">
    <name type="scientific">Ophiophagus hannah</name>
    <name type="common">King cobra</name>
    <name type="synonym">Naja hannah</name>
    <dbReference type="NCBI Taxonomy" id="8665"/>
    <lineage>
        <taxon>Eukaryota</taxon>
        <taxon>Metazoa</taxon>
        <taxon>Chordata</taxon>
        <taxon>Craniata</taxon>
        <taxon>Vertebrata</taxon>
        <taxon>Euteleostomi</taxon>
        <taxon>Lepidosauria</taxon>
        <taxon>Squamata</taxon>
        <taxon>Bifurcata</taxon>
        <taxon>Unidentata</taxon>
        <taxon>Episquamata</taxon>
        <taxon>Toxicofera</taxon>
        <taxon>Serpentes</taxon>
        <taxon>Colubroidea</taxon>
        <taxon>Elapidae</taxon>
        <taxon>Elapinae</taxon>
        <taxon>Ophiophagus</taxon>
    </lineage>
</organism>
<accession>V8N2F9</accession>
<sequence length="117" mass="12306">MAHEIGHNFGMSHDAEGCCMEATASQGGCVMAAATGGVSFRIVLGSLEGCGCLKTSGEEAPTVSGGKQFHWLSLSRKFLLNSRLLLSLIHFHPLLLVLLSGALENKLTPSSLGQPLR</sequence>
<keyword evidence="4" id="KW-1185">Reference proteome</keyword>
<dbReference type="AlphaFoldDB" id="V8N2F9"/>
<comment type="caution">
    <text evidence="1">Lacks conserved residue(s) required for the propagation of feature annotation.</text>
</comment>
<dbReference type="InterPro" id="IPR024079">
    <property type="entry name" value="MetalloPept_cat_dom_sf"/>
</dbReference>
<dbReference type="InterPro" id="IPR001590">
    <property type="entry name" value="Peptidase_M12B"/>
</dbReference>
<dbReference type="GO" id="GO:0046872">
    <property type="term" value="F:metal ion binding"/>
    <property type="evidence" value="ECO:0007669"/>
    <property type="project" value="UniProtKB-KW"/>
</dbReference>
<feature type="active site" evidence="1">
    <location>
        <position position="4"/>
    </location>
</feature>